<dbReference type="Pfam" id="PF00149">
    <property type="entry name" value="Metallophos"/>
    <property type="match status" value="1"/>
</dbReference>
<gene>
    <name evidence="2" type="ORF">NP493_259g00009</name>
</gene>
<dbReference type="GO" id="GO:0006798">
    <property type="term" value="P:polyphosphate catabolic process"/>
    <property type="evidence" value="ECO:0007669"/>
    <property type="project" value="TreeGrafter"/>
</dbReference>
<dbReference type="Gene3D" id="3.60.21.10">
    <property type="match status" value="1"/>
</dbReference>
<dbReference type="EMBL" id="JAODUO010000258">
    <property type="protein sequence ID" value="KAK2184633.1"/>
    <property type="molecule type" value="Genomic_DNA"/>
</dbReference>
<protein>
    <recommendedName>
        <fullName evidence="1">Calcineurin-like phosphoesterase domain-containing protein</fullName>
    </recommendedName>
</protein>
<dbReference type="GO" id="GO:0000298">
    <property type="term" value="F:endopolyphosphatase activity"/>
    <property type="evidence" value="ECO:0007669"/>
    <property type="project" value="TreeGrafter"/>
</dbReference>
<sequence>MQMIPPVKKGHGHLTLTPEHVAGKRIFVIGDVHGCYEQMMELLTKADVLTPDRKRVADDAVVIFVGDIINRGAENLKVLRWVRKSGAYSVVGNHELNVLEKGAAKYAWVADCTPDDLDYLRELPYTISIPTHDIVVVHAGLLPGTPLDCQEEFVMTRMRNIDEDANGQLVPLERTKDGGRNWADVWHGPEHVIYGHDAKRGKDSSGHPVIQEHRCATGLDSRCVKKGKLSGLFLADRELLQVSCAHI</sequence>
<feature type="domain" description="Calcineurin-like phosphoesterase" evidence="1">
    <location>
        <begin position="25"/>
        <end position="162"/>
    </location>
</feature>
<dbReference type="SUPFAM" id="SSF56300">
    <property type="entry name" value="Metallo-dependent phosphatases"/>
    <property type="match status" value="1"/>
</dbReference>
<keyword evidence="3" id="KW-1185">Reference proteome</keyword>
<organism evidence="2 3">
    <name type="scientific">Ridgeia piscesae</name>
    <name type="common">Tubeworm</name>
    <dbReference type="NCBI Taxonomy" id="27915"/>
    <lineage>
        <taxon>Eukaryota</taxon>
        <taxon>Metazoa</taxon>
        <taxon>Spiralia</taxon>
        <taxon>Lophotrochozoa</taxon>
        <taxon>Annelida</taxon>
        <taxon>Polychaeta</taxon>
        <taxon>Sedentaria</taxon>
        <taxon>Canalipalpata</taxon>
        <taxon>Sabellida</taxon>
        <taxon>Siboglinidae</taxon>
        <taxon>Ridgeia</taxon>
    </lineage>
</organism>
<dbReference type="InterPro" id="IPR004843">
    <property type="entry name" value="Calcineurin-like_PHP"/>
</dbReference>
<dbReference type="Proteomes" id="UP001209878">
    <property type="component" value="Unassembled WGS sequence"/>
</dbReference>
<dbReference type="GO" id="GO:0016791">
    <property type="term" value="F:phosphatase activity"/>
    <property type="evidence" value="ECO:0007669"/>
    <property type="project" value="TreeGrafter"/>
</dbReference>
<dbReference type="GO" id="GO:0005737">
    <property type="term" value="C:cytoplasm"/>
    <property type="evidence" value="ECO:0007669"/>
    <property type="project" value="TreeGrafter"/>
</dbReference>
<dbReference type="PANTHER" id="PTHR42850:SF4">
    <property type="entry name" value="ZINC-DEPENDENT ENDOPOLYPHOSPHATASE"/>
    <property type="match status" value="1"/>
</dbReference>
<accession>A0AAD9NY75</accession>
<dbReference type="AlphaFoldDB" id="A0AAD9NY75"/>
<evidence type="ECO:0000313" key="3">
    <source>
        <dbReference type="Proteomes" id="UP001209878"/>
    </source>
</evidence>
<reference evidence="2" key="1">
    <citation type="journal article" date="2023" name="Mol. Biol. Evol.">
        <title>Third-Generation Sequencing Reveals the Adaptive Role of the Epigenome in Three Deep-Sea Polychaetes.</title>
        <authorList>
            <person name="Perez M."/>
            <person name="Aroh O."/>
            <person name="Sun Y."/>
            <person name="Lan Y."/>
            <person name="Juniper S.K."/>
            <person name="Young C.R."/>
            <person name="Angers B."/>
            <person name="Qian P.Y."/>
        </authorList>
    </citation>
    <scope>NUCLEOTIDE SEQUENCE</scope>
    <source>
        <strain evidence="2">R07B-5</strain>
    </source>
</reference>
<dbReference type="InterPro" id="IPR029052">
    <property type="entry name" value="Metallo-depent_PP-like"/>
</dbReference>
<comment type="caution">
    <text evidence="2">The sequence shown here is derived from an EMBL/GenBank/DDBJ whole genome shotgun (WGS) entry which is preliminary data.</text>
</comment>
<proteinExistence type="predicted"/>
<evidence type="ECO:0000259" key="1">
    <source>
        <dbReference type="Pfam" id="PF00149"/>
    </source>
</evidence>
<dbReference type="PANTHER" id="PTHR42850">
    <property type="entry name" value="METALLOPHOSPHOESTERASE"/>
    <property type="match status" value="1"/>
</dbReference>
<dbReference type="InterPro" id="IPR050126">
    <property type="entry name" value="Ap4A_hydrolase"/>
</dbReference>
<evidence type="ECO:0000313" key="2">
    <source>
        <dbReference type="EMBL" id="KAK2184633.1"/>
    </source>
</evidence>
<name>A0AAD9NY75_RIDPI</name>